<dbReference type="EMBL" id="JAWDGP010003160">
    <property type="protein sequence ID" value="KAK3776949.1"/>
    <property type="molecule type" value="Genomic_DNA"/>
</dbReference>
<evidence type="ECO:0000313" key="4">
    <source>
        <dbReference type="Proteomes" id="UP001283361"/>
    </source>
</evidence>
<evidence type="ECO:0000256" key="1">
    <source>
        <dbReference type="SAM" id="Phobius"/>
    </source>
</evidence>
<feature type="signal peptide" evidence="2">
    <location>
        <begin position="1"/>
        <end position="19"/>
    </location>
</feature>
<feature type="transmembrane region" description="Helical" evidence="1">
    <location>
        <begin position="252"/>
        <end position="272"/>
    </location>
</feature>
<keyword evidence="4" id="KW-1185">Reference proteome</keyword>
<protein>
    <submittedName>
        <fullName evidence="3">Uncharacterized protein</fullName>
    </submittedName>
</protein>
<keyword evidence="2" id="KW-0732">Signal</keyword>
<evidence type="ECO:0000256" key="2">
    <source>
        <dbReference type="SAM" id="SignalP"/>
    </source>
</evidence>
<keyword evidence="1" id="KW-0472">Membrane</keyword>
<reference evidence="3" key="1">
    <citation type="journal article" date="2023" name="G3 (Bethesda)">
        <title>A reference genome for the long-term kleptoplast-retaining sea slug Elysia crispata morphotype clarki.</title>
        <authorList>
            <person name="Eastman K.E."/>
            <person name="Pendleton A.L."/>
            <person name="Shaikh M.A."/>
            <person name="Suttiyut T."/>
            <person name="Ogas R."/>
            <person name="Tomko P."/>
            <person name="Gavelis G."/>
            <person name="Widhalm J.R."/>
            <person name="Wisecaver J.H."/>
        </authorList>
    </citation>
    <scope>NUCLEOTIDE SEQUENCE</scope>
    <source>
        <strain evidence="3">ECLA1</strain>
    </source>
</reference>
<name>A0AAE0ZWG5_9GAST</name>
<dbReference type="AlphaFoldDB" id="A0AAE0ZWG5"/>
<keyword evidence="1" id="KW-0812">Transmembrane</keyword>
<evidence type="ECO:0000313" key="3">
    <source>
        <dbReference type="EMBL" id="KAK3776949.1"/>
    </source>
</evidence>
<keyword evidence="1" id="KW-1133">Transmembrane helix</keyword>
<dbReference type="Proteomes" id="UP001283361">
    <property type="component" value="Unassembled WGS sequence"/>
</dbReference>
<gene>
    <name evidence="3" type="ORF">RRG08_042308</name>
</gene>
<comment type="caution">
    <text evidence="3">The sequence shown here is derived from an EMBL/GenBank/DDBJ whole genome shotgun (WGS) entry which is preliminary data.</text>
</comment>
<sequence>MVWSTVFSLLILFMRQCSAAFLSPNSFRYSSTCSDQYLVEHDDFIVLYVVAIQPTSTHPFQNACKGPHFFCSRKTRNNTLLIPVGVCTTFDLGTDQCTDRGGEPNSCSSKIKFLGFQSSSSNDFEDFSVAEKDTTVIQFLVSGNNSVHSFNGINGPQFYFTTKDNVSVKGCLGFDNDTGSCTNRPGVRDACSCEMLTSTVYLLSYTITASHNTSGATVYLLWPGKPDLRSGNYTLPELRAVRGSGYNVHTSLSIGVGLVFLLATVAGVGVMYHSQNGDTENKNIPALLGSGFSRVDFGHTTTGTNLFLKTFRTELQESCGLCHCATGLSSKNHVAGVTVLQD</sequence>
<organism evidence="3 4">
    <name type="scientific">Elysia crispata</name>
    <name type="common">lettuce slug</name>
    <dbReference type="NCBI Taxonomy" id="231223"/>
    <lineage>
        <taxon>Eukaryota</taxon>
        <taxon>Metazoa</taxon>
        <taxon>Spiralia</taxon>
        <taxon>Lophotrochozoa</taxon>
        <taxon>Mollusca</taxon>
        <taxon>Gastropoda</taxon>
        <taxon>Heterobranchia</taxon>
        <taxon>Euthyneura</taxon>
        <taxon>Panpulmonata</taxon>
        <taxon>Sacoglossa</taxon>
        <taxon>Placobranchoidea</taxon>
        <taxon>Plakobranchidae</taxon>
        <taxon>Elysia</taxon>
    </lineage>
</organism>
<feature type="chain" id="PRO_5042123345" evidence="2">
    <location>
        <begin position="20"/>
        <end position="342"/>
    </location>
</feature>
<accession>A0AAE0ZWG5</accession>
<proteinExistence type="predicted"/>